<evidence type="ECO:0000313" key="4">
    <source>
        <dbReference type="EMBL" id="CAB5026126.1"/>
    </source>
</evidence>
<sequence length="78" mass="8564">MWQMTVEVLEELGETGIFISGKNLTYLEIYGPGGKMGHYFGSTWLTADAMRIDLYQNHGGGVPPDVIDRLVAVSEVTS</sequence>
<organism evidence="2">
    <name type="scientific">freshwater metagenome</name>
    <dbReference type="NCBI Taxonomy" id="449393"/>
    <lineage>
        <taxon>unclassified sequences</taxon>
        <taxon>metagenomes</taxon>
        <taxon>ecological metagenomes</taxon>
    </lineage>
</organism>
<reference evidence="2" key="1">
    <citation type="submission" date="2020-05" db="EMBL/GenBank/DDBJ databases">
        <authorList>
            <person name="Chiriac C."/>
            <person name="Salcher M."/>
            <person name="Ghai R."/>
            <person name="Kavagutti S V."/>
        </authorList>
    </citation>
    <scope>NUCLEOTIDE SEQUENCE</scope>
</reference>
<proteinExistence type="predicted"/>
<evidence type="ECO:0000313" key="1">
    <source>
        <dbReference type="EMBL" id="CAB4345176.1"/>
    </source>
</evidence>
<evidence type="ECO:0000313" key="2">
    <source>
        <dbReference type="EMBL" id="CAB4705203.1"/>
    </source>
</evidence>
<dbReference type="AlphaFoldDB" id="A0A6J6Q6Z6"/>
<dbReference type="EMBL" id="CAESAD010000017">
    <property type="protein sequence ID" value="CAB4345176.1"/>
    <property type="molecule type" value="Genomic_DNA"/>
</dbReference>
<gene>
    <name evidence="2" type="ORF">UFOPK2648_00544</name>
    <name evidence="3" type="ORF">UFOPK3037_01315</name>
    <name evidence="1" type="ORF">UFOPK3925_01510</name>
    <name evidence="4" type="ORF">UFOPK4097_01242</name>
</gene>
<protein>
    <submittedName>
        <fullName evidence="2">Unannotated protein</fullName>
    </submittedName>
</protein>
<name>A0A6J6Q6Z6_9ZZZZ</name>
<dbReference type="EMBL" id="CAFBPK010000023">
    <property type="protein sequence ID" value="CAB5026126.1"/>
    <property type="molecule type" value="Genomic_DNA"/>
</dbReference>
<evidence type="ECO:0000313" key="3">
    <source>
        <dbReference type="EMBL" id="CAB4811151.1"/>
    </source>
</evidence>
<dbReference type="EMBL" id="CAFAAO010000020">
    <property type="protein sequence ID" value="CAB4811151.1"/>
    <property type="molecule type" value="Genomic_DNA"/>
</dbReference>
<accession>A0A6J6Q6Z6</accession>
<dbReference type="EMBL" id="CAEZYC010000021">
    <property type="protein sequence ID" value="CAB4705203.1"/>
    <property type="molecule type" value="Genomic_DNA"/>
</dbReference>